<dbReference type="PANTHER" id="PTHR48025:SF1">
    <property type="entry name" value="RRM DOMAIN-CONTAINING PROTEIN"/>
    <property type="match status" value="1"/>
</dbReference>
<dbReference type="Proteomes" id="UP000002358">
    <property type="component" value="Chromosome 5"/>
</dbReference>
<dbReference type="InterPro" id="IPR000504">
    <property type="entry name" value="RRM_dom"/>
</dbReference>
<dbReference type="InterPro" id="IPR012677">
    <property type="entry name" value="Nucleotide-bd_a/b_plait_sf"/>
</dbReference>
<dbReference type="SMR" id="A0A7M7J411"/>
<keyword evidence="5" id="KW-1185">Reference proteome</keyword>
<dbReference type="KEGG" id="nvi:107982053"/>
<name>A0A7M7J411_NASVI</name>
<evidence type="ECO:0000256" key="1">
    <source>
        <dbReference type="ARBA" id="ARBA00022884"/>
    </source>
</evidence>
<dbReference type="Pfam" id="PF00076">
    <property type="entry name" value="RRM_1"/>
    <property type="match status" value="2"/>
</dbReference>
<dbReference type="EnsemblMetazoa" id="XM_016989258">
    <property type="protein sequence ID" value="XP_016844747"/>
    <property type="gene ID" value="LOC107982053"/>
</dbReference>
<reference evidence="4" key="1">
    <citation type="submission" date="2021-01" db="UniProtKB">
        <authorList>
            <consortium name="EnsemblMetazoa"/>
        </authorList>
    </citation>
    <scope>IDENTIFICATION</scope>
</reference>
<dbReference type="SUPFAM" id="SSF54928">
    <property type="entry name" value="RNA-binding domain, RBD"/>
    <property type="match status" value="2"/>
</dbReference>
<evidence type="ECO:0000313" key="4">
    <source>
        <dbReference type="EnsemblMetazoa" id="XP_016844747"/>
    </source>
</evidence>
<protein>
    <recommendedName>
        <fullName evidence="3">RRM domain-containing protein</fullName>
    </recommendedName>
</protein>
<dbReference type="GO" id="GO:0005634">
    <property type="term" value="C:nucleus"/>
    <property type="evidence" value="ECO:0007669"/>
    <property type="project" value="TreeGrafter"/>
</dbReference>
<keyword evidence="1 2" id="KW-0694">RNA-binding</keyword>
<dbReference type="InterPro" id="IPR050502">
    <property type="entry name" value="Euk_RNA-bind_prot"/>
</dbReference>
<gene>
    <name evidence="4" type="primary">107982053</name>
</gene>
<dbReference type="InParanoid" id="A0A7M7J411"/>
<dbReference type="CDD" id="cd00590">
    <property type="entry name" value="RRM_SF"/>
    <property type="match status" value="1"/>
</dbReference>
<evidence type="ECO:0000259" key="3">
    <source>
        <dbReference type="PROSITE" id="PS50102"/>
    </source>
</evidence>
<dbReference type="Gene3D" id="3.30.70.330">
    <property type="match status" value="2"/>
</dbReference>
<dbReference type="AlphaFoldDB" id="A0A7M7J411"/>
<sequence>MSAEATIQKNNRGSYSVTFRNCQALSKAEIMEIFSKYGRVLYIGITGEETGYRFVHFSTEEEAKRAVLHANDYVIKLRPHKSKPLDKGAQRAVGWLKKEPHWEEPLEVDKVIARNAAEIIVGNIPPSFAGAYLLHLFEKYVPIAMTHVMVVEKTGMRYCHVYFRSQKDVEDVERDFNNYFLEDRCLIVVRPNTLMKTNAMNS</sequence>
<dbReference type="InterPro" id="IPR035979">
    <property type="entry name" value="RBD_domain_sf"/>
</dbReference>
<accession>A0A7M7J411</accession>
<evidence type="ECO:0000313" key="5">
    <source>
        <dbReference type="Proteomes" id="UP000002358"/>
    </source>
</evidence>
<organism evidence="4 5">
    <name type="scientific">Nasonia vitripennis</name>
    <name type="common">Parasitic wasp</name>
    <dbReference type="NCBI Taxonomy" id="7425"/>
    <lineage>
        <taxon>Eukaryota</taxon>
        <taxon>Metazoa</taxon>
        <taxon>Ecdysozoa</taxon>
        <taxon>Arthropoda</taxon>
        <taxon>Hexapoda</taxon>
        <taxon>Insecta</taxon>
        <taxon>Pterygota</taxon>
        <taxon>Neoptera</taxon>
        <taxon>Endopterygota</taxon>
        <taxon>Hymenoptera</taxon>
        <taxon>Apocrita</taxon>
        <taxon>Proctotrupomorpha</taxon>
        <taxon>Chalcidoidea</taxon>
        <taxon>Pteromalidae</taxon>
        <taxon>Pteromalinae</taxon>
        <taxon>Nasonia</taxon>
    </lineage>
</organism>
<dbReference type="GO" id="GO:0003729">
    <property type="term" value="F:mRNA binding"/>
    <property type="evidence" value="ECO:0007669"/>
    <property type="project" value="TreeGrafter"/>
</dbReference>
<dbReference type="OrthoDB" id="7682993at2759"/>
<proteinExistence type="predicted"/>
<dbReference type="SMART" id="SM00360">
    <property type="entry name" value="RRM"/>
    <property type="match status" value="2"/>
</dbReference>
<dbReference type="PROSITE" id="PS50102">
    <property type="entry name" value="RRM"/>
    <property type="match status" value="1"/>
</dbReference>
<feature type="domain" description="RRM" evidence="3">
    <location>
        <begin position="15"/>
        <end position="84"/>
    </location>
</feature>
<evidence type="ECO:0000256" key="2">
    <source>
        <dbReference type="PROSITE-ProRule" id="PRU00176"/>
    </source>
</evidence>
<dbReference type="PANTHER" id="PTHR48025">
    <property type="entry name" value="OS02G0815200 PROTEIN"/>
    <property type="match status" value="1"/>
</dbReference>